<dbReference type="Gene3D" id="2.60.40.10">
    <property type="entry name" value="Immunoglobulins"/>
    <property type="match status" value="1"/>
</dbReference>
<evidence type="ECO:0000256" key="5">
    <source>
        <dbReference type="ARBA" id="ARBA00023295"/>
    </source>
</evidence>
<evidence type="ECO:0000259" key="7">
    <source>
        <dbReference type="PROSITE" id="PS51820"/>
    </source>
</evidence>
<dbReference type="PROSITE" id="PS00775">
    <property type="entry name" value="GLYCOSYL_HYDROL_F3"/>
    <property type="match status" value="1"/>
</dbReference>
<dbReference type="UniPathway" id="UPA00696"/>
<dbReference type="Gene3D" id="3.20.20.300">
    <property type="entry name" value="Glycoside hydrolase, family 3, N-terminal domain"/>
    <property type="match status" value="1"/>
</dbReference>
<dbReference type="OrthoDB" id="47059at2759"/>
<dbReference type="Pfam" id="PF00933">
    <property type="entry name" value="Glyco_hydro_3"/>
    <property type="match status" value="1"/>
</dbReference>
<dbReference type="InterPro" id="IPR013783">
    <property type="entry name" value="Ig-like_fold"/>
</dbReference>
<dbReference type="PROSITE" id="PS51820">
    <property type="entry name" value="PA14"/>
    <property type="match status" value="1"/>
</dbReference>
<evidence type="ECO:0000256" key="4">
    <source>
        <dbReference type="ARBA" id="ARBA00022801"/>
    </source>
</evidence>
<reference evidence="8 9" key="1">
    <citation type="submission" date="2018-12" db="EMBL/GenBank/DDBJ databases">
        <authorList>
            <person name="Tiukova I."/>
            <person name="Dainat J."/>
        </authorList>
    </citation>
    <scope>NUCLEOTIDE SEQUENCE [LARGE SCALE GENOMIC DNA]</scope>
</reference>
<organism evidence="8 9">
    <name type="scientific">Brettanomyces naardenensis</name>
    <name type="common">Yeast</name>
    <dbReference type="NCBI Taxonomy" id="13370"/>
    <lineage>
        <taxon>Eukaryota</taxon>
        <taxon>Fungi</taxon>
        <taxon>Dikarya</taxon>
        <taxon>Ascomycota</taxon>
        <taxon>Saccharomycotina</taxon>
        <taxon>Pichiomycetes</taxon>
        <taxon>Pichiales</taxon>
        <taxon>Pichiaceae</taxon>
        <taxon>Brettanomyces</taxon>
    </lineage>
</organism>
<dbReference type="InterPro" id="IPR036881">
    <property type="entry name" value="Glyco_hydro_3_C_sf"/>
</dbReference>
<feature type="domain" description="PA14" evidence="7">
    <location>
        <begin position="407"/>
        <end position="566"/>
    </location>
</feature>
<dbReference type="InterPro" id="IPR036962">
    <property type="entry name" value="Glyco_hydro_3_N_sf"/>
</dbReference>
<dbReference type="Gene3D" id="3.40.50.1700">
    <property type="entry name" value="Glycoside hydrolase family 3 C-terminal domain"/>
    <property type="match status" value="1"/>
</dbReference>
<dbReference type="Gene3D" id="2.60.120.260">
    <property type="entry name" value="Galactose-binding domain-like"/>
    <property type="match status" value="1"/>
</dbReference>
<proteinExistence type="inferred from homology"/>
<comment type="similarity">
    <text evidence="2 6">Belongs to the glycosyl hydrolase 3 family.</text>
</comment>
<dbReference type="InterPro" id="IPR026891">
    <property type="entry name" value="Fn3-like"/>
</dbReference>
<keyword evidence="6" id="KW-0624">Polysaccharide degradation</keyword>
<dbReference type="SUPFAM" id="SSF52279">
    <property type="entry name" value="Beta-D-glucan exohydrolase, C-terminal domain"/>
    <property type="match status" value="1"/>
</dbReference>
<comment type="pathway">
    <text evidence="6">Glycan metabolism; cellulose degradation.</text>
</comment>
<evidence type="ECO:0000256" key="3">
    <source>
        <dbReference type="ARBA" id="ARBA00012744"/>
    </source>
</evidence>
<dbReference type="SMART" id="SM01217">
    <property type="entry name" value="Fn3_like"/>
    <property type="match status" value="1"/>
</dbReference>
<dbReference type="InterPro" id="IPR037524">
    <property type="entry name" value="PA14/GLEYA"/>
</dbReference>
<dbReference type="STRING" id="13370.A0A448YMJ3"/>
<dbReference type="GO" id="GO:0008422">
    <property type="term" value="F:beta-glucosidase activity"/>
    <property type="evidence" value="ECO:0007669"/>
    <property type="project" value="UniProtKB-EC"/>
</dbReference>
<dbReference type="Pfam" id="PF01915">
    <property type="entry name" value="Glyco_hydro_3_C"/>
    <property type="match status" value="1"/>
</dbReference>
<dbReference type="FunFam" id="2.60.40.10:FF:000495">
    <property type="entry name" value="Periplasmic beta-glucosidase"/>
    <property type="match status" value="1"/>
</dbReference>
<evidence type="ECO:0000256" key="1">
    <source>
        <dbReference type="ARBA" id="ARBA00000448"/>
    </source>
</evidence>
<dbReference type="PANTHER" id="PTHR42715">
    <property type="entry name" value="BETA-GLUCOSIDASE"/>
    <property type="match status" value="1"/>
</dbReference>
<keyword evidence="9" id="KW-1185">Reference proteome</keyword>
<dbReference type="InterPro" id="IPR011658">
    <property type="entry name" value="PA14_dom"/>
</dbReference>
<dbReference type="InterPro" id="IPR019800">
    <property type="entry name" value="Glyco_hydro_3_AS"/>
</dbReference>
<dbReference type="InterPro" id="IPR001764">
    <property type="entry name" value="Glyco_hydro_3_N"/>
</dbReference>
<dbReference type="Proteomes" id="UP000290900">
    <property type="component" value="Unassembled WGS sequence"/>
</dbReference>
<dbReference type="AlphaFoldDB" id="A0A448YMJ3"/>
<dbReference type="SUPFAM" id="SSF51445">
    <property type="entry name" value="(Trans)glycosidases"/>
    <property type="match status" value="1"/>
</dbReference>
<dbReference type="InParanoid" id="A0A448YMJ3"/>
<evidence type="ECO:0000256" key="6">
    <source>
        <dbReference type="RuleBase" id="RU361161"/>
    </source>
</evidence>
<dbReference type="PRINTS" id="PR00133">
    <property type="entry name" value="GLHYDRLASE3"/>
</dbReference>
<keyword evidence="4 6" id="KW-0378">Hydrolase</keyword>
<keyword evidence="5 6" id="KW-0326">Glycosidase</keyword>
<dbReference type="Pfam" id="PF07691">
    <property type="entry name" value="PA14"/>
    <property type="match status" value="1"/>
</dbReference>
<dbReference type="PANTHER" id="PTHR42715:SF27">
    <property type="entry name" value="BETA-GLUCOSIDASE-RELATED"/>
    <property type="match status" value="1"/>
</dbReference>
<gene>
    <name evidence="8" type="ORF">BRENAR_LOCUS2901</name>
</gene>
<sequence>MTFEHFDVDKLLEELTLKEKVALIAGQDYYTTAPIERLNIPSIRVSDGPNGVRGKTFFDAVPSACFPNGTCLASSFNTQLLEESGELMSIEAEHKGVQAILGPTTNIQRGPLGARGFESFSEDPYLAGMSASSIISGIQKSGKVAATIKHFVCNDLDHERFASNSVVSERALREIYLEPFRWAVRLAQPKCFMASYNKVNGVHSSENPRLIQEVLRGEWNYNGLVMSDWFGVYSTVPSIKAGVDIEFPGPSKFRSWDVVRKSLESREGNLSVRDIDNCARHVLNLIKSVVEDGGYTAMPRTPDDLNNTPVTRAKLREIADEGIVLLRNQRKLLPLSKNDSIVIIGPGAAAKNAYSGGGSATLDTYYVATPLEGIKNKLGHDVDYTVGCYSHKTLSGLFEVMTNDYDKCKQGVKASFYLTSPEQRPKGEKPFDVRVVHNSTSNFFDYVNPAIKNPVSALFYVDFEGYFVPTETGDYKFGCQAFGTAMVYLDGKLMIDNKTHQRMAATGYGSVEETGIAYLKADQKYKIKIQFGSDLTSKLSESFGSGSLQVGVIKVIDEDEEIRHAVELAKSHDKVILCIGLNNQWETEGFDRTSMEIPGRTNELVSAVLTANPNTIVVNQSGTPVEMPWLKECSTLVQAWYGGCELGNALADILFGDVVPSGRLPLSWPFRNEDNPAFLNFHTERGRVLYGEDVFVGYRFYEKSKKEVAFPFGHGLSYTQFKYDNFKVTTTEDKTLNISLKVTNTGKLTAKEVIQIYVSPLNPTIIRPVKELKAFAKTELKSNESSTVNFSLQLKDACSFFDEFANEWCLDAGRYLALAGGSSEDIRLSGEFSIAETIFWSGL</sequence>
<accession>A0A448YMJ3</accession>
<evidence type="ECO:0000313" key="9">
    <source>
        <dbReference type="Proteomes" id="UP000290900"/>
    </source>
</evidence>
<dbReference type="Pfam" id="PF14310">
    <property type="entry name" value="Fn3-like"/>
    <property type="match status" value="1"/>
</dbReference>
<dbReference type="InterPro" id="IPR002772">
    <property type="entry name" value="Glyco_hydro_3_C"/>
</dbReference>
<dbReference type="SMART" id="SM00758">
    <property type="entry name" value="PA14"/>
    <property type="match status" value="1"/>
</dbReference>
<dbReference type="GO" id="GO:0030245">
    <property type="term" value="P:cellulose catabolic process"/>
    <property type="evidence" value="ECO:0007669"/>
    <property type="project" value="UniProtKB-UniPathway"/>
</dbReference>
<dbReference type="EMBL" id="CAACVR010000019">
    <property type="protein sequence ID" value="VEU22169.1"/>
    <property type="molecule type" value="Genomic_DNA"/>
</dbReference>
<dbReference type="EC" id="3.2.1.21" evidence="3 6"/>
<dbReference type="SUPFAM" id="SSF56988">
    <property type="entry name" value="Anthrax protective antigen"/>
    <property type="match status" value="1"/>
</dbReference>
<evidence type="ECO:0000256" key="2">
    <source>
        <dbReference type="ARBA" id="ARBA00005336"/>
    </source>
</evidence>
<keyword evidence="6" id="KW-0119">Carbohydrate metabolism</keyword>
<name>A0A448YMJ3_BRENA</name>
<comment type="catalytic activity">
    <reaction evidence="1 6">
        <text>Hydrolysis of terminal, non-reducing beta-D-glucosyl residues with release of beta-D-glucose.</text>
        <dbReference type="EC" id="3.2.1.21"/>
    </reaction>
</comment>
<dbReference type="InterPro" id="IPR017853">
    <property type="entry name" value="GH"/>
</dbReference>
<protein>
    <recommendedName>
        <fullName evidence="3 6">beta-glucosidase</fullName>
        <ecNumber evidence="3 6">3.2.1.21</ecNumber>
    </recommendedName>
</protein>
<evidence type="ECO:0000313" key="8">
    <source>
        <dbReference type="EMBL" id="VEU22169.1"/>
    </source>
</evidence>
<dbReference type="InterPro" id="IPR050288">
    <property type="entry name" value="Cellulose_deg_GH3"/>
</dbReference>